<keyword evidence="6 8" id="KW-0472">Membrane</keyword>
<name>A0A0J9YV03_MOUSE</name>
<evidence type="ECO:0000256" key="5">
    <source>
        <dbReference type="ARBA" id="ARBA00022989"/>
    </source>
</evidence>
<reference evidence="10 12" key="2">
    <citation type="journal article" date="2011" name="PLoS Biol.">
        <title>Modernizing reference genome assemblies.</title>
        <authorList>
            <person name="Church D.M."/>
            <person name="Schneider V.A."/>
            <person name="Graves T."/>
            <person name="Auger K."/>
            <person name="Cunningham F."/>
            <person name="Bouk N."/>
            <person name="Chen H.C."/>
            <person name="Agarwala R."/>
            <person name="McLaren W.M."/>
            <person name="Ritchie G.R."/>
            <person name="Albracht D."/>
            <person name="Kremitzki M."/>
            <person name="Rock S."/>
            <person name="Kotkiewicz H."/>
            <person name="Kremitzki C."/>
            <person name="Wollam A."/>
            <person name="Trani L."/>
            <person name="Fulton L."/>
            <person name="Fulton R."/>
            <person name="Matthews L."/>
            <person name="Whitehead S."/>
            <person name="Chow W."/>
            <person name="Torrance J."/>
            <person name="Dunn M."/>
            <person name="Harden G."/>
            <person name="Threadgold G."/>
            <person name="Wood J."/>
            <person name="Collins J."/>
            <person name="Heath P."/>
            <person name="Griffiths G."/>
            <person name="Pelan S."/>
            <person name="Grafham D."/>
            <person name="Eichler E.E."/>
            <person name="Weinstock G."/>
            <person name="Mardis E.R."/>
            <person name="Wilson R.K."/>
            <person name="Howe K."/>
            <person name="Flicek P."/>
            <person name="Hubbard T."/>
        </authorList>
    </citation>
    <scope>NUCLEOTIDE SEQUENCE [LARGE SCALE GENOMIC DNA]</scope>
    <source>
        <strain evidence="10 12">C57BL/6J</strain>
    </source>
</reference>
<dbReference type="MGI" id="MGI:1923665">
    <property type="gene designation" value="Fam187b"/>
</dbReference>
<dbReference type="ExpressionAtlas" id="A0A0J9YV03">
    <property type="expression patterns" value="baseline and differential"/>
</dbReference>
<dbReference type="InterPro" id="IPR039311">
    <property type="entry name" value="FAM187A/B"/>
</dbReference>
<evidence type="ECO:0000256" key="6">
    <source>
        <dbReference type="ARBA" id="ARBA00023136"/>
    </source>
</evidence>
<dbReference type="Bgee" id="ENSMUSG00000046826">
    <property type="expression patterns" value="Expressed in spermatid and 49 other cell types or tissues"/>
</dbReference>
<comment type="similarity">
    <text evidence="2">Belongs to the FAM187 family.</text>
</comment>
<reference evidence="10" key="4">
    <citation type="submission" date="2025-09" db="UniProtKB">
        <authorList>
            <consortium name="Ensembl"/>
        </authorList>
    </citation>
    <scope>IDENTIFICATION</scope>
    <source>
        <strain evidence="10">C57BL/6J</strain>
    </source>
</reference>
<dbReference type="InterPro" id="IPR013783">
    <property type="entry name" value="Ig-like_fold"/>
</dbReference>
<dbReference type="Antibodypedia" id="3047">
    <property type="antibodies" value="41 antibodies from 11 providers"/>
</dbReference>
<evidence type="ECO:0000256" key="7">
    <source>
        <dbReference type="ARBA" id="ARBA00023180"/>
    </source>
</evidence>
<dbReference type="PANTHER" id="PTHR32178">
    <property type="entry name" value="FAM187"/>
    <property type="match status" value="1"/>
</dbReference>
<dbReference type="AGR" id="MGI:1923665"/>
<dbReference type="OrthoDB" id="6434091at2759"/>
<dbReference type="GeneTree" id="ENSGT00530000063991"/>
<evidence type="ECO:0000256" key="2">
    <source>
        <dbReference type="ARBA" id="ARBA00008727"/>
    </source>
</evidence>
<keyword evidence="12" id="KW-1185">Reference proteome</keyword>
<dbReference type="InterPro" id="IPR036179">
    <property type="entry name" value="Ig-like_dom_sf"/>
</dbReference>
<keyword evidence="7" id="KW-0325">Glycoprotein</keyword>
<dbReference type="Gene3D" id="2.60.40.10">
    <property type="entry name" value="Immunoglobulins"/>
    <property type="match status" value="1"/>
</dbReference>
<comment type="subcellular location">
    <subcellularLocation>
        <location evidence="1">Membrane</location>
        <topology evidence="1">Single-pass type I membrane protein</topology>
    </subcellularLocation>
</comment>
<sequence>MCRLVASTQPSSQSTMLTILWTLLSSALPVLGPHTPVSCPKAKECFLALLSSHDVLLECTISDTNWLFSRLSGGGKPVNLSSVSNIRKSPEGGLHIHNPLPSNTGLYQCLDKYGTQVTSYKIDFQDITKLHATHTNLGQKPLMNETLNLSHREVVYTQWGPWQRCNNCGRQGERKRLGYCYIKEPLEEPVPCGLYLWGANMFYARIRPEMQVEICFVGCQGHLTGGDYVIFDNFKLTEESGSARLTCPFASIYRPVHWEADNSPLTWQDQLSGQTVSTIMDLHSGGQHLKVFQPATYRCFVEQELIAQFNPTERQSKAQNPWQPRIQPDKADSVLRRLKLMVLSISVLAVGGLLCKVVFRPVCGKKRSQVLLVK</sequence>
<proteinExistence type="inferred from homology"/>
<evidence type="ECO:0000313" key="11">
    <source>
        <dbReference type="MGI" id="MGI:1923665"/>
    </source>
</evidence>
<dbReference type="ProteomicsDB" id="355516"/>
<evidence type="ECO:0000256" key="3">
    <source>
        <dbReference type="ARBA" id="ARBA00022692"/>
    </source>
</evidence>
<feature type="signal peptide" evidence="9">
    <location>
        <begin position="1"/>
        <end position="32"/>
    </location>
</feature>
<keyword evidence="3 8" id="KW-0812">Transmembrane</keyword>
<evidence type="ECO:0000313" key="12">
    <source>
        <dbReference type="Proteomes" id="UP000000589"/>
    </source>
</evidence>
<dbReference type="SUPFAM" id="SSF48726">
    <property type="entry name" value="Immunoglobulin"/>
    <property type="match status" value="1"/>
</dbReference>
<reference evidence="10" key="3">
    <citation type="submission" date="2025-08" db="UniProtKB">
        <authorList>
            <consortium name="Ensembl"/>
        </authorList>
    </citation>
    <scope>IDENTIFICATION</scope>
    <source>
        <strain evidence="10">C57BL/6J</strain>
    </source>
</reference>
<evidence type="ECO:0000256" key="8">
    <source>
        <dbReference type="SAM" id="Phobius"/>
    </source>
</evidence>
<evidence type="ECO:0000256" key="4">
    <source>
        <dbReference type="ARBA" id="ARBA00022729"/>
    </source>
</evidence>
<dbReference type="VEuPathDB" id="HostDB:ENSMUSG00000046826"/>
<dbReference type="GO" id="GO:0016020">
    <property type="term" value="C:membrane"/>
    <property type="evidence" value="ECO:0007669"/>
    <property type="project" value="UniProtKB-SubCell"/>
</dbReference>
<evidence type="ECO:0000256" key="9">
    <source>
        <dbReference type="SAM" id="SignalP"/>
    </source>
</evidence>
<dbReference type="PANTHER" id="PTHR32178:SF8">
    <property type="entry name" value="PROTEIN FAM187B"/>
    <property type="match status" value="1"/>
</dbReference>
<evidence type="ECO:0000313" key="10">
    <source>
        <dbReference type="Ensembl" id="ENSMUSP00000144424.2"/>
    </source>
</evidence>
<reference evidence="10 12" key="1">
    <citation type="journal article" date="2009" name="PLoS Biol.">
        <title>Lineage-specific biology revealed by a finished genome assembly of the mouse.</title>
        <authorList>
            <consortium name="Mouse Genome Sequencing Consortium"/>
            <person name="Church D.M."/>
            <person name="Goodstadt L."/>
            <person name="Hillier L.W."/>
            <person name="Zody M.C."/>
            <person name="Goldstein S."/>
            <person name="She X."/>
            <person name="Bult C.J."/>
            <person name="Agarwala R."/>
            <person name="Cherry J.L."/>
            <person name="DiCuccio M."/>
            <person name="Hlavina W."/>
            <person name="Kapustin Y."/>
            <person name="Meric P."/>
            <person name="Maglott D."/>
            <person name="Birtle Z."/>
            <person name="Marques A.C."/>
            <person name="Graves T."/>
            <person name="Zhou S."/>
            <person name="Teague B."/>
            <person name="Potamousis K."/>
            <person name="Churas C."/>
            <person name="Place M."/>
            <person name="Herschleb J."/>
            <person name="Runnheim R."/>
            <person name="Forrest D."/>
            <person name="Amos-Landgraf J."/>
            <person name="Schwartz D.C."/>
            <person name="Cheng Z."/>
            <person name="Lindblad-Toh K."/>
            <person name="Eichler E.E."/>
            <person name="Ponting C.P."/>
        </authorList>
    </citation>
    <scope>NUCLEOTIDE SEQUENCE [LARGE SCALE GENOMIC DNA]</scope>
    <source>
        <strain evidence="10 12">C57BL/6J</strain>
    </source>
</reference>
<dbReference type="Ensembl" id="ENSMUST00000128384.3">
    <property type="protein sequence ID" value="ENSMUSP00000144424.2"/>
    <property type="gene ID" value="ENSMUSG00000046826.8"/>
</dbReference>
<accession>A0A0J9YV03</accession>
<keyword evidence="4 9" id="KW-0732">Signal</keyword>
<gene>
    <name evidence="10 11" type="primary">Fam187b</name>
</gene>
<protein>
    <submittedName>
        <fullName evidence="10">Family with sequence similarity 187, member B</fullName>
    </submittedName>
</protein>
<evidence type="ECO:0000256" key="1">
    <source>
        <dbReference type="ARBA" id="ARBA00004479"/>
    </source>
</evidence>
<dbReference type="AlphaFoldDB" id="A0A0J9YV03"/>
<organism evidence="10 12">
    <name type="scientific">Mus musculus</name>
    <name type="common">Mouse</name>
    <dbReference type="NCBI Taxonomy" id="10090"/>
    <lineage>
        <taxon>Eukaryota</taxon>
        <taxon>Metazoa</taxon>
        <taxon>Chordata</taxon>
        <taxon>Craniata</taxon>
        <taxon>Vertebrata</taxon>
        <taxon>Euteleostomi</taxon>
        <taxon>Mammalia</taxon>
        <taxon>Eutheria</taxon>
        <taxon>Euarchontoglires</taxon>
        <taxon>Glires</taxon>
        <taxon>Rodentia</taxon>
        <taxon>Myomorpha</taxon>
        <taxon>Muroidea</taxon>
        <taxon>Muridae</taxon>
        <taxon>Murinae</taxon>
        <taxon>Mus</taxon>
        <taxon>Mus</taxon>
    </lineage>
</organism>
<dbReference type="Proteomes" id="UP000000589">
    <property type="component" value="Chromosome 7"/>
</dbReference>
<keyword evidence="5 8" id="KW-1133">Transmembrane helix</keyword>
<feature type="chain" id="PRO_5005326461" evidence="9">
    <location>
        <begin position="33"/>
        <end position="374"/>
    </location>
</feature>
<feature type="transmembrane region" description="Helical" evidence="8">
    <location>
        <begin position="340"/>
        <end position="359"/>
    </location>
</feature>